<keyword evidence="18" id="KW-0121">Carboxypeptidase</keyword>
<dbReference type="Pfam" id="PF00246">
    <property type="entry name" value="Peptidase_M14"/>
    <property type="match status" value="1"/>
</dbReference>
<dbReference type="GO" id="GO:0004181">
    <property type="term" value="F:metallocarboxypeptidase activity"/>
    <property type="evidence" value="ECO:0007669"/>
    <property type="project" value="InterPro"/>
</dbReference>
<evidence type="ECO:0000256" key="5">
    <source>
        <dbReference type="ARBA" id="ARBA00022525"/>
    </source>
</evidence>
<comment type="caution">
    <text evidence="18">The sequence shown here is derived from an EMBL/GenBank/DDBJ whole genome shotgun (WGS) entry which is preliminary data.</text>
</comment>
<dbReference type="Gene3D" id="3.40.630.10">
    <property type="entry name" value="Zn peptidases"/>
    <property type="match status" value="1"/>
</dbReference>
<dbReference type="PANTHER" id="PTHR11705">
    <property type="entry name" value="PROTEASE FAMILY M14 CARBOXYPEPTIDASE A,B"/>
    <property type="match status" value="1"/>
</dbReference>
<dbReference type="CDD" id="cd03860">
    <property type="entry name" value="M14_CP_A-B_like"/>
    <property type="match status" value="1"/>
</dbReference>
<dbReference type="InterPro" id="IPR057246">
    <property type="entry name" value="CARBOXYPEPT_ZN_1"/>
</dbReference>
<evidence type="ECO:0000256" key="3">
    <source>
        <dbReference type="ARBA" id="ARBA00004613"/>
    </source>
</evidence>
<proteinExistence type="inferred from homology"/>
<dbReference type="Proteomes" id="UP000275385">
    <property type="component" value="Unassembled WGS sequence"/>
</dbReference>
<keyword evidence="8 16" id="KW-0732">Signal</keyword>
<keyword evidence="10" id="KW-1015">Disulfide bond</keyword>
<comment type="caution">
    <text evidence="15">Lacks conserved residue(s) required for the propagation of feature annotation.</text>
</comment>
<organism evidence="18 19">
    <name type="scientific">Coniochaeta pulveracea</name>
    <dbReference type="NCBI Taxonomy" id="177199"/>
    <lineage>
        <taxon>Eukaryota</taxon>
        <taxon>Fungi</taxon>
        <taxon>Dikarya</taxon>
        <taxon>Ascomycota</taxon>
        <taxon>Pezizomycotina</taxon>
        <taxon>Sordariomycetes</taxon>
        <taxon>Sordariomycetidae</taxon>
        <taxon>Coniochaetales</taxon>
        <taxon>Coniochaetaceae</taxon>
        <taxon>Coniochaeta</taxon>
    </lineage>
</organism>
<dbReference type="STRING" id="177199.A0A420YDR7"/>
<evidence type="ECO:0000256" key="12">
    <source>
        <dbReference type="ARBA" id="ARBA00025210"/>
    </source>
</evidence>
<evidence type="ECO:0000256" key="1">
    <source>
        <dbReference type="ARBA" id="ARBA00001947"/>
    </source>
</evidence>
<comment type="cofactor">
    <cofactor evidence="1">
        <name>Zn(2+)</name>
        <dbReference type="ChEBI" id="CHEBI:29105"/>
    </cofactor>
</comment>
<reference evidence="18 19" key="1">
    <citation type="submission" date="2018-08" db="EMBL/GenBank/DDBJ databases">
        <title>Draft genome of the lignicolous fungus Coniochaeta pulveracea.</title>
        <authorList>
            <person name="Borstlap C.J."/>
            <person name="De Witt R.N."/>
            <person name="Botha A."/>
            <person name="Volschenk H."/>
        </authorList>
    </citation>
    <scope>NUCLEOTIDE SEQUENCE [LARGE SCALE GENOMIC DNA]</scope>
    <source>
        <strain evidence="18 19">CAB683</strain>
    </source>
</reference>
<evidence type="ECO:0000259" key="17">
    <source>
        <dbReference type="PROSITE" id="PS52035"/>
    </source>
</evidence>
<dbReference type="SUPFAM" id="SSF53187">
    <property type="entry name" value="Zn-dependent exopeptidases"/>
    <property type="match status" value="1"/>
</dbReference>
<dbReference type="AlphaFoldDB" id="A0A420YDR7"/>
<evidence type="ECO:0000256" key="10">
    <source>
        <dbReference type="ARBA" id="ARBA00023157"/>
    </source>
</evidence>
<evidence type="ECO:0000313" key="18">
    <source>
        <dbReference type="EMBL" id="RKU45994.1"/>
    </source>
</evidence>
<evidence type="ECO:0000256" key="11">
    <source>
        <dbReference type="ARBA" id="ARBA00023316"/>
    </source>
</evidence>
<dbReference type="GO" id="GO:0008270">
    <property type="term" value="F:zinc ion binding"/>
    <property type="evidence" value="ECO:0007669"/>
    <property type="project" value="InterPro"/>
</dbReference>
<dbReference type="EMBL" id="QVQW01000017">
    <property type="protein sequence ID" value="RKU45994.1"/>
    <property type="molecule type" value="Genomic_DNA"/>
</dbReference>
<dbReference type="GO" id="GO:0006508">
    <property type="term" value="P:proteolysis"/>
    <property type="evidence" value="ECO:0007669"/>
    <property type="project" value="InterPro"/>
</dbReference>
<keyword evidence="18" id="KW-0378">Hydrolase</keyword>
<evidence type="ECO:0000256" key="4">
    <source>
        <dbReference type="ARBA" id="ARBA00005988"/>
    </source>
</evidence>
<name>A0A420YDR7_9PEZI</name>
<feature type="signal peptide" evidence="16">
    <location>
        <begin position="1"/>
        <end position="27"/>
    </location>
</feature>
<dbReference type="OrthoDB" id="3626597at2759"/>
<evidence type="ECO:0000256" key="16">
    <source>
        <dbReference type="SAM" id="SignalP"/>
    </source>
</evidence>
<accession>A0A420YDR7</accession>
<keyword evidence="5" id="KW-0964">Secreted</keyword>
<dbReference type="SMART" id="SM00631">
    <property type="entry name" value="Zn_pept"/>
    <property type="match status" value="1"/>
</dbReference>
<evidence type="ECO:0000256" key="8">
    <source>
        <dbReference type="ARBA" id="ARBA00022729"/>
    </source>
</evidence>
<dbReference type="PRINTS" id="PR00765">
    <property type="entry name" value="CRBOXYPTASEA"/>
</dbReference>
<sequence>MRLKHGPVLSVLPSVFLLLASPPLVAAAHHNAAAPHTGAGHVFPFLRWLRDSAVETVFGSSKPLEDKDTRAGWAAVQARYRNDVVVRFNVTNQGEEQALSEATDRLFLDVWAAVAGQYVDVRLHREDIPGLLGLLPKSLREPLTLVTDVADKVWETYPEKAGGRRATVDEVDKIDVRTVRSGTGGVDNIFFKDYQPLSVITSWLRLLEAMFPTYVRLINIGTSYEGREILGIRMGVNDGSGDRSEPRKTILITGGLHAREWISTSTVNYLIWSFTAAYGKEPLVTKLLQHFDVVFVPVVNPDGYEYTWTTDRLWRKSRQMTSMRFCRGLDLDRAFGYEWDAARHQTDPCSESYGGDEPFQAVEASQLAKWAQNETTNGATNFIGFLDLHSYSQQILYPYSYSCDVDPPNMENLEELAAGLAKAIRLSSGELYSVASACEGVVDRVYSASDSMARVESGGGSAIDWFYHEMKAHYSYQVKLRDTGSYGFLLPPENIVPTGEEMFAAMKYLSDYVLGNNGIEKLATQDKVPLDIDDLRDTADDRWVELRRRNRR</sequence>
<dbReference type="GO" id="GO:0071555">
    <property type="term" value="P:cell wall organization"/>
    <property type="evidence" value="ECO:0007669"/>
    <property type="project" value="UniProtKB-KW"/>
</dbReference>
<dbReference type="FunFam" id="3.40.630.10:FF:000060">
    <property type="entry name" value="Putative metallocarboxypeptidase ecm14"/>
    <property type="match status" value="1"/>
</dbReference>
<keyword evidence="18" id="KW-0645">Protease</keyword>
<protein>
    <recommendedName>
        <fullName evidence="13">Inactive metallocarboxypeptidase ECM14</fullName>
    </recommendedName>
    <alternativeName>
        <fullName evidence="14">Inactive metallocarboxypeptidase ecm14</fullName>
    </alternativeName>
</protein>
<dbReference type="GO" id="GO:0005576">
    <property type="term" value="C:extracellular region"/>
    <property type="evidence" value="ECO:0007669"/>
    <property type="project" value="UniProtKB-SubCell"/>
</dbReference>
<evidence type="ECO:0000256" key="14">
    <source>
        <dbReference type="ARBA" id="ARBA00026213"/>
    </source>
</evidence>
<comment type="subcellular location">
    <subcellularLocation>
        <location evidence="3">Secreted</location>
    </subcellularLocation>
    <subcellularLocation>
        <location evidence="2">Vacuole</location>
    </subcellularLocation>
</comment>
<comment type="function">
    <text evidence="12">Inactive carboxypeptidase that may play a role in cell wall organization and biogenesis.</text>
</comment>
<evidence type="ECO:0000313" key="19">
    <source>
        <dbReference type="Proteomes" id="UP000275385"/>
    </source>
</evidence>
<dbReference type="PROSITE" id="PS00132">
    <property type="entry name" value="CARBOXYPEPT_ZN_1"/>
    <property type="match status" value="1"/>
</dbReference>
<keyword evidence="19" id="KW-1185">Reference proteome</keyword>
<keyword evidence="7" id="KW-0479">Metal-binding</keyword>
<evidence type="ECO:0000256" key="7">
    <source>
        <dbReference type="ARBA" id="ARBA00022723"/>
    </source>
</evidence>
<keyword evidence="6" id="KW-0926">Vacuole</keyword>
<dbReference type="GO" id="GO:0005773">
    <property type="term" value="C:vacuole"/>
    <property type="evidence" value="ECO:0007669"/>
    <property type="project" value="UniProtKB-SubCell"/>
</dbReference>
<evidence type="ECO:0000256" key="13">
    <source>
        <dbReference type="ARBA" id="ARBA00026187"/>
    </source>
</evidence>
<dbReference type="PANTHER" id="PTHR11705:SF147">
    <property type="entry name" value="INACTIVE METALLOCARBOXYPEPTIDASE ECM14"/>
    <property type="match status" value="1"/>
</dbReference>
<dbReference type="InterPro" id="IPR000834">
    <property type="entry name" value="Peptidase_M14"/>
</dbReference>
<keyword evidence="11" id="KW-0961">Cell wall biogenesis/degradation</keyword>
<evidence type="ECO:0000256" key="15">
    <source>
        <dbReference type="PROSITE-ProRule" id="PRU01379"/>
    </source>
</evidence>
<feature type="chain" id="PRO_5019558280" description="Inactive metallocarboxypeptidase ECM14" evidence="16">
    <location>
        <begin position="28"/>
        <end position="552"/>
    </location>
</feature>
<keyword evidence="9" id="KW-0862">Zinc</keyword>
<evidence type="ECO:0000256" key="9">
    <source>
        <dbReference type="ARBA" id="ARBA00022833"/>
    </source>
</evidence>
<feature type="domain" description="Peptidase M14" evidence="17">
    <location>
        <begin position="193"/>
        <end position="513"/>
    </location>
</feature>
<dbReference type="PROSITE" id="PS52035">
    <property type="entry name" value="PEPTIDASE_M14"/>
    <property type="match status" value="1"/>
</dbReference>
<comment type="similarity">
    <text evidence="4 15">Belongs to the peptidase M14 family.</text>
</comment>
<gene>
    <name evidence="18" type="primary">ECM14</name>
    <name evidence="18" type="ORF">DL546_007413</name>
</gene>
<evidence type="ECO:0000256" key="2">
    <source>
        <dbReference type="ARBA" id="ARBA00004116"/>
    </source>
</evidence>
<evidence type="ECO:0000256" key="6">
    <source>
        <dbReference type="ARBA" id="ARBA00022554"/>
    </source>
</evidence>